<protein>
    <submittedName>
        <fullName evidence="1">Uncharacterized protein</fullName>
    </submittedName>
</protein>
<dbReference type="Gramene" id="TVU34784">
    <property type="protein sequence ID" value="TVU34784"/>
    <property type="gene ID" value="EJB05_16635"/>
</dbReference>
<gene>
    <name evidence="1" type="ORF">EJB05_16635</name>
</gene>
<feature type="non-terminal residue" evidence="1">
    <location>
        <position position="1"/>
    </location>
</feature>
<dbReference type="AlphaFoldDB" id="A0A5J9VHB3"/>
<proteinExistence type="predicted"/>
<comment type="caution">
    <text evidence="1">The sequence shown here is derived from an EMBL/GenBank/DDBJ whole genome shotgun (WGS) entry which is preliminary data.</text>
</comment>
<dbReference type="GO" id="GO:0035251">
    <property type="term" value="F:UDP-glucosyltransferase activity"/>
    <property type="evidence" value="ECO:0007669"/>
    <property type="project" value="InterPro"/>
</dbReference>
<evidence type="ECO:0000313" key="2">
    <source>
        <dbReference type="Proteomes" id="UP000324897"/>
    </source>
</evidence>
<accession>A0A5J9VHB3</accession>
<organism evidence="1 2">
    <name type="scientific">Eragrostis curvula</name>
    <name type="common">weeping love grass</name>
    <dbReference type="NCBI Taxonomy" id="38414"/>
    <lineage>
        <taxon>Eukaryota</taxon>
        <taxon>Viridiplantae</taxon>
        <taxon>Streptophyta</taxon>
        <taxon>Embryophyta</taxon>
        <taxon>Tracheophyta</taxon>
        <taxon>Spermatophyta</taxon>
        <taxon>Magnoliopsida</taxon>
        <taxon>Liliopsida</taxon>
        <taxon>Poales</taxon>
        <taxon>Poaceae</taxon>
        <taxon>PACMAD clade</taxon>
        <taxon>Chloridoideae</taxon>
        <taxon>Eragrostideae</taxon>
        <taxon>Eragrostidinae</taxon>
        <taxon>Eragrostis</taxon>
    </lineage>
</organism>
<dbReference type="Gene3D" id="3.40.50.2000">
    <property type="entry name" value="Glycogen Phosphorylase B"/>
    <property type="match status" value="2"/>
</dbReference>
<dbReference type="Proteomes" id="UP000324897">
    <property type="component" value="Unassembled WGS sequence"/>
</dbReference>
<dbReference type="PANTHER" id="PTHR48048:SF39">
    <property type="entry name" value="GLYCOSYLTRANSFERASE"/>
    <property type="match status" value="1"/>
</dbReference>
<sequence>MKQTVVLYPGGGAGHLGPMAQLAKVFLQHGYDVTMVVIEPPFTSTDFNASYMERVAASNPNVTFHVLPPIPAPDFASSDKHPFLLMRNTDTHGVLVNTFESMERRAVKALGDPRCVPGRTLPPVYCVGPLWRIQTKIVGRLNYVAAERERRHKRGQLCYHA</sequence>
<dbReference type="InterPro" id="IPR050481">
    <property type="entry name" value="UDP-glycosyltransf_plant"/>
</dbReference>
<dbReference type="EMBL" id="RWGY01000009">
    <property type="protein sequence ID" value="TVU34784.1"/>
    <property type="molecule type" value="Genomic_DNA"/>
</dbReference>
<evidence type="ECO:0000313" key="1">
    <source>
        <dbReference type="EMBL" id="TVU34784.1"/>
    </source>
</evidence>
<keyword evidence="2" id="KW-1185">Reference proteome</keyword>
<dbReference type="PANTHER" id="PTHR48048">
    <property type="entry name" value="GLYCOSYLTRANSFERASE"/>
    <property type="match status" value="1"/>
</dbReference>
<name>A0A5J9VHB3_9POAL</name>
<dbReference type="SUPFAM" id="SSF53756">
    <property type="entry name" value="UDP-Glycosyltransferase/glycogen phosphorylase"/>
    <property type="match status" value="1"/>
</dbReference>
<dbReference type="OrthoDB" id="5835829at2759"/>
<reference evidence="1 2" key="1">
    <citation type="journal article" date="2019" name="Sci. Rep.">
        <title>A high-quality genome of Eragrostis curvula grass provides insights into Poaceae evolution and supports new strategies to enhance forage quality.</title>
        <authorList>
            <person name="Carballo J."/>
            <person name="Santos B.A.C.M."/>
            <person name="Zappacosta D."/>
            <person name="Garbus I."/>
            <person name="Selva J.P."/>
            <person name="Gallo C.A."/>
            <person name="Diaz A."/>
            <person name="Albertini E."/>
            <person name="Caccamo M."/>
            <person name="Echenique V."/>
        </authorList>
    </citation>
    <scope>NUCLEOTIDE SEQUENCE [LARGE SCALE GENOMIC DNA]</scope>
    <source>
        <strain evidence="2">cv. Victoria</strain>
        <tissue evidence="1">Leaf</tissue>
    </source>
</reference>